<feature type="binding site" evidence="9 12">
    <location>
        <position position="337"/>
    </location>
    <ligand>
        <name>substrate</name>
    </ligand>
</feature>
<evidence type="ECO:0000313" key="18">
    <source>
        <dbReference type="Proteomes" id="UP000274073"/>
    </source>
</evidence>
<evidence type="ECO:0000256" key="12">
    <source>
        <dbReference type="PIRSR" id="PIRSR001492-2"/>
    </source>
</evidence>
<dbReference type="PIRSF" id="PIRSF001492">
    <property type="entry name" value="IPGAM"/>
    <property type="match status" value="1"/>
</dbReference>
<evidence type="ECO:0000256" key="7">
    <source>
        <dbReference type="ARBA" id="ARBA00023211"/>
    </source>
</evidence>
<name>A0AAD1DLF3_9FLAO</name>
<comment type="subunit">
    <text evidence="9">Monomer.</text>
</comment>
<evidence type="ECO:0000256" key="8">
    <source>
        <dbReference type="ARBA" id="ARBA00023235"/>
    </source>
</evidence>
<dbReference type="EMBL" id="CP033915">
    <property type="protein sequence ID" value="AZA85910.1"/>
    <property type="molecule type" value="Genomic_DNA"/>
</dbReference>
<feature type="binding site" evidence="9 13">
    <location>
        <position position="11"/>
    </location>
    <ligand>
        <name>Mn(2+)</name>
        <dbReference type="ChEBI" id="CHEBI:29035"/>
        <label>2</label>
    </ligand>
</feature>
<dbReference type="InterPro" id="IPR006124">
    <property type="entry name" value="Metalloenzyme"/>
</dbReference>
<protein>
    <recommendedName>
        <fullName evidence="9 10">2,3-bisphosphoglycerate-independent phosphoglycerate mutase</fullName>
        <shortName evidence="9">BPG-independent PGAM</shortName>
        <shortName evidence="9">Phosphoglyceromutase</shortName>
        <shortName evidence="9">iPGM</shortName>
        <ecNumber evidence="9 10">5.4.2.12</ecNumber>
    </recommendedName>
</protein>
<evidence type="ECO:0000313" key="17">
    <source>
        <dbReference type="EMBL" id="AZA94318.1"/>
    </source>
</evidence>
<feature type="binding site" evidence="9 13">
    <location>
        <position position="447"/>
    </location>
    <ligand>
        <name>Mn(2+)</name>
        <dbReference type="ChEBI" id="CHEBI:29035"/>
        <label>2</label>
    </ligand>
</feature>
<dbReference type="AlphaFoldDB" id="A0AAD1DLF3"/>
<evidence type="ECO:0000256" key="11">
    <source>
        <dbReference type="PIRSR" id="PIRSR001492-1"/>
    </source>
</evidence>
<feature type="binding site" evidence="9 12">
    <location>
        <position position="190"/>
    </location>
    <ligand>
        <name>substrate</name>
    </ligand>
</feature>
<feature type="active site" description="Phosphoserine intermediate" evidence="9 11">
    <location>
        <position position="61"/>
    </location>
</feature>
<comment type="pathway">
    <text evidence="3 9">Carbohydrate degradation; glycolysis; pyruvate from D-glyceraldehyde 3-phosphate: step 3/5.</text>
</comment>
<feature type="binding site" evidence="9 12">
    <location>
        <position position="184"/>
    </location>
    <ligand>
        <name>substrate</name>
    </ligand>
</feature>
<dbReference type="FunFam" id="3.40.1450.10:FF:000002">
    <property type="entry name" value="2,3-bisphosphoglycerate-independent phosphoglycerate mutase"/>
    <property type="match status" value="1"/>
</dbReference>
<dbReference type="InterPro" id="IPR036646">
    <property type="entry name" value="PGAM_B_sf"/>
</dbReference>
<dbReference type="Gene3D" id="3.40.1450.10">
    <property type="entry name" value="BPG-independent phosphoglycerate mutase, domain B"/>
    <property type="match status" value="1"/>
</dbReference>
<evidence type="ECO:0000256" key="2">
    <source>
        <dbReference type="ARBA" id="ARBA00002315"/>
    </source>
</evidence>
<keyword evidence="8 9" id="KW-0413">Isomerase</keyword>
<proteinExistence type="inferred from homology"/>
<dbReference type="Pfam" id="PF01676">
    <property type="entry name" value="Metalloenzyme"/>
    <property type="match status" value="1"/>
</dbReference>
<sequence length="513" mass="57156">MSKKAILAILDGWGLGMNPDVSAIDKANTPFIDNCLKNFPHTTLEASGLAVGLPAGQMGNSEVGHMNLGAGRVVYQNLVKLNMAVENGSLGQQKVIQDAFEYAKRENKKVHFIGLVSDGGVHSHINHLKGLLTAAHEFGLHENVFVHAFTDGRDCDPHSGKGFIEDLQNHMEKTVGKLASVVGRYYAMDRDKRWERVKIAYDAMVEGVGAHTTNPFLEIQKSYDENITDEFMKPIIMIDSTAIGNVVPIGKITDHDVVICFNFRTDRGREITEVLTQNDKPEYFMRKLPLYYVTLTNYDKTFRDVHVVFDEEVLHETMGEILERNHKTQIRIAETEKYPHVTFFFSGGREEPFNGEKRLLCPSPKDVPTYDLKPEMSAYDITNAILPELENETADFICLNFANTDMVGHTGVFQAAVKAAETVDQCIEKVASTAYEHGYAVFILADHGNSDVMINPDGSPNTQHSTNLVPFIVLDKERTWNLKPGKLGDVAPTILKVMGVEIPEIMTGEILIS</sequence>
<dbReference type="NCBIfam" id="TIGR01307">
    <property type="entry name" value="pgm_bpd_ind"/>
    <property type="match status" value="1"/>
</dbReference>
<dbReference type="EC" id="5.4.2.12" evidence="9 10"/>
<keyword evidence="19" id="KW-1185">Reference proteome</keyword>
<dbReference type="GO" id="GO:0006007">
    <property type="term" value="P:glucose catabolic process"/>
    <property type="evidence" value="ECO:0007669"/>
    <property type="project" value="InterPro"/>
</dbReference>
<feature type="binding site" evidence="9 13">
    <location>
        <position position="61"/>
    </location>
    <ligand>
        <name>Mn(2+)</name>
        <dbReference type="ChEBI" id="CHEBI:29035"/>
        <label>2</label>
    </ligand>
</feature>
<keyword evidence="7 9" id="KW-0464">Manganese</keyword>
<organism evidence="16 18">
    <name type="scientific">Chryseobacterium shandongense</name>
    <dbReference type="NCBI Taxonomy" id="1493872"/>
    <lineage>
        <taxon>Bacteria</taxon>
        <taxon>Pseudomonadati</taxon>
        <taxon>Bacteroidota</taxon>
        <taxon>Flavobacteriia</taxon>
        <taxon>Flavobacteriales</taxon>
        <taxon>Weeksellaceae</taxon>
        <taxon>Chryseobacterium group</taxon>
        <taxon>Chryseobacterium</taxon>
    </lineage>
</organism>
<keyword evidence="5 9" id="KW-0479">Metal-binding</keyword>
<keyword evidence="6 9" id="KW-0324">Glycolysis</keyword>
<feature type="binding site" evidence="9 12">
    <location>
        <position position="122"/>
    </location>
    <ligand>
        <name>substrate</name>
    </ligand>
</feature>
<comment type="similarity">
    <text evidence="4 9">Belongs to the BPG-independent phosphoglycerate mutase family.</text>
</comment>
<dbReference type="GO" id="GO:0030145">
    <property type="term" value="F:manganese ion binding"/>
    <property type="evidence" value="ECO:0007669"/>
    <property type="project" value="UniProtKB-UniRule"/>
</dbReference>
<dbReference type="Pfam" id="PF06415">
    <property type="entry name" value="iPGM_N"/>
    <property type="match status" value="1"/>
</dbReference>
<dbReference type="GO" id="GO:0004619">
    <property type="term" value="F:phosphoglycerate mutase activity"/>
    <property type="evidence" value="ECO:0007669"/>
    <property type="project" value="UniProtKB-UniRule"/>
</dbReference>
<feature type="binding site" evidence="9 12">
    <location>
        <begin position="264"/>
        <end position="267"/>
    </location>
    <ligand>
        <name>substrate</name>
    </ligand>
</feature>
<dbReference type="SUPFAM" id="SSF53649">
    <property type="entry name" value="Alkaline phosphatase-like"/>
    <property type="match status" value="1"/>
</dbReference>
<reference evidence="18 19" key="1">
    <citation type="submission" date="2018-11" db="EMBL/GenBank/DDBJ databases">
        <title>Proposal to divide the Flavobacteriaceae and reorganize its genera based on Amino Acid Identity values calculated from whole genome sequences.</title>
        <authorList>
            <person name="Nicholson A.C."/>
            <person name="Gulvik C.A."/>
            <person name="Whitney A.M."/>
            <person name="Humrighouse B.W."/>
            <person name="Bell M."/>
            <person name="Holmes B."/>
            <person name="Steigerwalt A.G."/>
            <person name="Villarma A."/>
            <person name="Sheth M."/>
            <person name="Batra D."/>
            <person name="Pryor J."/>
            <person name="Bernardet J.-F."/>
            <person name="Hugo C."/>
            <person name="Kampfer P."/>
            <person name="Newman J."/>
            <person name="McQuiston J.R."/>
        </authorList>
    </citation>
    <scope>NUCLEOTIDE SEQUENCE [LARGE SCALE GENOMIC DNA]</scope>
    <source>
        <strain evidence="16 18">G0207</strain>
        <strain evidence="17 19">H5143</strain>
    </source>
</reference>
<evidence type="ECO:0000313" key="16">
    <source>
        <dbReference type="EMBL" id="AZA85910.1"/>
    </source>
</evidence>
<feature type="binding site" evidence="9 12">
    <location>
        <begin position="153"/>
        <end position="154"/>
    </location>
    <ligand>
        <name>substrate</name>
    </ligand>
</feature>
<dbReference type="Proteomes" id="UP000274073">
    <property type="component" value="Chromosome"/>
</dbReference>
<comment type="cofactor">
    <cofactor evidence="9">
        <name>Mn(2+)</name>
        <dbReference type="ChEBI" id="CHEBI:29035"/>
    </cofactor>
    <text evidence="9">Binds 2 manganese ions per subunit.</text>
</comment>
<dbReference type="PANTHER" id="PTHR31637">
    <property type="entry name" value="2,3-BISPHOSPHOGLYCERATE-INDEPENDENT PHOSPHOGLYCERATE MUTASE"/>
    <property type="match status" value="1"/>
</dbReference>
<feature type="domain" description="BPG-independent PGAM N-terminal" evidence="15">
    <location>
        <begin position="82"/>
        <end position="300"/>
    </location>
</feature>
<dbReference type="SUPFAM" id="SSF64158">
    <property type="entry name" value="2,3-Bisphosphoglycerate-independent phosphoglycerate mutase, substrate-binding domain"/>
    <property type="match status" value="1"/>
</dbReference>
<dbReference type="CDD" id="cd16010">
    <property type="entry name" value="iPGM"/>
    <property type="match status" value="1"/>
</dbReference>
<feature type="binding site" evidence="9 13">
    <location>
        <position position="446"/>
    </location>
    <ligand>
        <name>Mn(2+)</name>
        <dbReference type="ChEBI" id="CHEBI:29035"/>
        <label>2</label>
    </ligand>
</feature>
<dbReference type="InterPro" id="IPR011258">
    <property type="entry name" value="BPG-indep_PGM_N"/>
</dbReference>
<evidence type="ECO:0000256" key="13">
    <source>
        <dbReference type="PIRSR" id="PIRSR001492-3"/>
    </source>
</evidence>
<dbReference type="PANTHER" id="PTHR31637:SF0">
    <property type="entry name" value="2,3-BISPHOSPHOGLYCERATE-INDEPENDENT PHOSPHOGLYCERATE MUTASE"/>
    <property type="match status" value="1"/>
</dbReference>
<evidence type="ECO:0000256" key="1">
    <source>
        <dbReference type="ARBA" id="ARBA00000370"/>
    </source>
</evidence>
<feature type="binding site" evidence="9 13">
    <location>
        <position position="405"/>
    </location>
    <ligand>
        <name>Mn(2+)</name>
        <dbReference type="ChEBI" id="CHEBI:29035"/>
        <label>1</label>
    </ligand>
</feature>
<evidence type="ECO:0000313" key="19">
    <source>
        <dbReference type="Proteomes" id="UP000281741"/>
    </source>
</evidence>
<comment type="function">
    <text evidence="2 9">Catalyzes the interconversion of 2-phosphoglycerate and 3-phosphoglycerate.</text>
</comment>
<dbReference type="EMBL" id="CP033912">
    <property type="protein sequence ID" value="AZA94318.1"/>
    <property type="molecule type" value="Genomic_DNA"/>
</dbReference>
<dbReference type="GO" id="GO:0005829">
    <property type="term" value="C:cytosol"/>
    <property type="evidence" value="ECO:0007669"/>
    <property type="project" value="TreeGrafter"/>
</dbReference>
<evidence type="ECO:0000259" key="15">
    <source>
        <dbReference type="Pfam" id="PF06415"/>
    </source>
</evidence>
<evidence type="ECO:0000256" key="4">
    <source>
        <dbReference type="ARBA" id="ARBA00008819"/>
    </source>
</evidence>
<feature type="binding site" evidence="9 13">
    <location>
        <position position="409"/>
    </location>
    <ligand>
        <name>Mn(2+)</name>
        <dbReference type="ChEBI" id="CHEBI:29035"/>
        <label>1</label>
    </ligand>
</feature>
<evidence type="ECO:0000256" key="9">
    <source>
        <dbReference type="HAMAP-Rule" id="MF_01038"/>
    </source>
</evidence>
<dbReference type="Gene3D" id="3.40.720.10">
    <property type="entry name" value="Alkaline Phosphatase, subunit A"/>
    <property type="match status" value="1"/>
</dbReference>
<dbReference type="InterPro" id="IPR017850">
    <property type="entry name" value="Alkaline_phosphatase_core_sf"/>
</dbReference>
<dbReference type="InterPro" id="IPR005995">
    <property type="entry name" value="Pgm_bpd_ind"/>
</dbReference>
<feature type="binding site" evidence="9 13">
    <location>
        <position position="464"/>
    </location>
    <ligand>
        <name>Mn(2+)</name>
        <dbReference type="ChEBI" id="CHEBI:29035"/>
        <label>1</label>
    </ligand>
</feature>
<dbReference type="RefSeq" id="WP_123853677.1">
    <property type="nucleotide sequence ID" value="NZ_CP033912.1"/>
</dbReference>
<feature type="domain" description="Metalloenzyme" evidence="14">
    <location>
        <begin position="3"/>
        <end position="501"/>
    </location>
</feature>
<evidence type="ECO:0000256" key="5">
    <source>
        <dbReference type="ARBA" id="ARBA00022723"/>
    </source>
</evidence>
<evidence type="ECO:0000256" key="3">
    <source>
        <dbReference type="ARBA" id="ARBA00004798"/>
    </source>
</evidence>
<evidence type="ECO:0000256" key="6">
    <source>
        <dbReference type="ARBA" id="ARBA00023152"/>
    </source>
</evidence>
<dbReference type="HAMAP" id="MF_01038">
    <property type="entry name" value="GpmI"/>
    <property type="match status" value="1"/>
</dbReference>
<evidence type="ECO:0000259" key="14">
    <source>
        <dbReference type="Pfam" id="PF01676"/>
    </source>
</evidence>
<dbReference type="GO" id="GO:0006096">
    <property type="term" value="P:glycolytic process"/>
    <property type="evidence" value="ECO:0007669"/>
    <property type="project" value="UniProtKB-UniRule"/>
</dbReference>
<gene>
    <name evidence="9" type="primary">gpmI</name>
    <name evidence="16" type="ORF">EG349_03455</name>
    <name evidence="17" type="ORF">EG353_01490</name>
</gene>
<comment type="catalytic activity">
    <reaction evidence="1 9">
        <text>(2R)-2-phosphoglycerate = (2R)-3-phosphoglycerate</text>
        <dbReference type="Rhea" id="RHEA:15901"/>
        <dbReference type="ChEBI" id="CHEBI:58272"/>
        <dbReference type="ChEBI" id="CHEBI:58289"/>
        <dbReference type="EC" id="5.4.2.12"/>
    </reaction>
</comment>
<accession>A0AAD1DLF3</accession>
<dbReference type="Proteomes" id="UP000281741">
    <property type="component" value="Chromosome"/>
</dbReference>
<evidence type="ECO:0000256" key="10">
    <source>
        <dbReference type="NCBIfam" id="TIGR01307"/>
    </source>
</evidence>